<dbReference type="CDD" id="cd18580">
    <property type="entry name" value="ABC_6TM_ABCC_D2"/>
    <property type="match status" value="1"/>
</dbReference>
<comment type="caution">
    <text evidence="12">The sequence shown here is derived from an EMBL/GenBank/DDBJ whole genome shotgun (WGS) entry which is preliminary data.</text>
</comment>
<dbReference type="AlphaFoldDB" id="A0A812VKR6"/>
<feature type="transmembrane region" description="Helical" evidence="10">
    <location>
        <begin position="324"/>
        <end position="350"/>
    </location>
</feature>
<dbReference type="InterPro" id="IPR044726">
    <property type="entry name" value="ABCC_6TM_D2"/>
</dbReference>
<comment type="similarity">
    <text evidence="2">Belongs to the ABC transporter superfamily. ABCC family. Conjugate transporter (TC 3.A.1.208) subfamily.</text>
</comment>
<evidence type="ECO:0000313" key="12">
    <source>
        <dbReference type="EMBL" id="CAE7629970.1"/>
    </source>
</evidence>
<evidence type="ECO:0000256" key="9">
    <source>
        <dbReference type="ARBA" id="ARBA00023136"/>
    </source>
</evidence>
<evidence type="ECO:0000256" key="1">
    <source>
        <dbReference type="ARBA" id="ARBA00004141"/>
    </source>
</evidence>
<dbReference type="Proteomes" id="UP000649617">
    <property type="component" value="Unassembled WGS sequence"/>
</dbReference>
<dbReference type="Pfam" id="PF00664">
    <property type="entry name" value="ABC_membrane"/>
    <property type="match status" value="1"/>
</dbReference>
<keyword evidence="13" id="KW-1185">Reference proteome</keyword>
<evidence type="ECO:0000256" key="5">
    <source>
        <dbReference type="ARBA" id="ARBA00022737"/>
    </source>
</evidence>
<dbReference type="Gene3D" id="1.20.1560.10">
    <property type="entry name" value="ABC transporter type 1, transmembrane domain"/>
    <property type="match status" value="1"/>
</dbReference>
<name>A0A812VKR6_SYMPI</name>
<reference evidence="12" key="1">
    <citation type="submission" date="2021-02" db="EMBL/GenBank/DDBJ databases">
        <authorList>
            <person name="Dougan E. K."/>
            <person name="Rhodes N."/>
            <person name="Thang M."/>
            <person name="Chan C."/>
        </authorList>
    </citation>
    <scope>NUCLEOTIDE SEQUENCE</scope>
</reference>
<feature type="transmembrane region" description="Helical" evidence="10">
    <location>
        <begin position="102"/>
        <end position="121"/>
    </location>
</feature>
<keyword evidence="7" id="KW-0067">ATP-binding</keyword>
<dbReference type="InterPro" id="IPR036640">
    <property type="entry name" value="ABC1_TM_sf"/>
</dbReference>
<keyword evidence="6" id="KW-0547">Nucleotide-binding</keyword>
<protein>
    <submittedName>
        <fullName evidence="12">Abcc5 protein</fullName>
    </submittedName>
</protein>
<feature type="domain" description="ABC transmembrane type-1" evidence="11">
    <location>
        <begin position="152"/>
        <end position="385"/>
    </location>
</feature>
<dbReference type="OrthoDB" id="6500128at2759"/>
<keyword evidence="3" id="KW-0813">Transport</keyword>
<evidence type="ECO:0000256" key="6">
    <source>
        <dbReference type="ARBA" id="ARBA00022741"/>
    </source>
</evidence>
<sequence length="406" mass="45144">MVMNSNFAALGTASRIVNLDQGKASLYNSMEAWMADCSQATREACLQTLAPDIQPRPPSDMESCQFAEEGGVLELAEQSRTGTLSYRTLTYYFGSGQHQAGIIFLLFIMMSMLSIEGLRIYSDYFMGVWAARDSSNSAEQSRRDFQNFCMWVLLAVAGAFLRGWLVIHVALKSSEKIHHRLLDQLMSAPIGLFDTTPRGRILGHFSKDLDAVDALLPQYMLDFLQDITMLLGIVVVCVWSTPLAAVAVVPVLFSFYKIRHFFSRTAREAKRLDGVSRAPLYSAMGDVADGLATLRAHGQQRGLVQQFQALLDRNGKVFFQTYILQPWCILVLDSLGSAIVCIASVFCVLLRDSLPASTSTMAISYALMTRGKLQFCIRLSIEAENQLVAAERLAQFEAGPRRFTLH</sequence>
<dbReference type="InterPro" id="IPR050173">
    <property type="entry name" value="ABC_transporter_C-like"/>
</dbReference>
<dbReference type="EMBL" id="CAJNIZ010042633">
    <property type="protein sequence ID" value="CAE7629970.1"/>
    <property type="molecule type" value="Genomic_DNA"/>
</dbReference>
<gene>
    <name evidence="12" type="primary">Abcc5</name>
    <name evidence="12" type="ORF">SPIL2461_LOCUS16508</name>
</gene>
<evidence type="ECO:0000256" key="4">
    <source>
        <dbReference type="ARBA" id="ARBA00022692"/>
    </source>
</evidence>
<keyword evidence="8 10" id="KW-1133">Transmembrane helix</keyword>
<dbReference type="GO" id="GO:0016020">
    <property type="term" value="C:membrane"/>
    <property type="evidence" value="ECO:0007669"/>
    <property type="project" value="UniProtKB-SubCell"/>
</dbReference>
<dbReference type="SUPFAM" id="SSF90123">
    <property type="entry name" value="ABC transporter transmembrane region"/>
    <property type="match status" value="1"/>
</dbReference>
<keyword evidence="5" id="KW-0677">Repeat</keyword>
<comment type="subcellular location">
    <subcellularLocation>
        <location evidence="1">Membrane</location>
        <topology evidence="1">Multi-pass membrane protein</topology>
    </subcellularLocation>
</comment>
<proteinExistence type="inferred from homology"/>
<dbReference type="GO" id="GO:0005524">
    <property type="term" value="F:ATP binding"/>
    <property type="evidence" value="ECO:0007669"/>
    <property type="project" value="UniProtKB-KW"/>
</dbReference>
<feature type="transmembrane region" description="Helical" evidence="10">
    <location>
        <begin position="229"/>
        <end position="253"/>
    </location>
</feature>
<dbReference type="FunFam" id="1.20.1560.10:FF:000013">
    <property type="entry name" value="ABC transporter C family member 2"/>
    <property type="match status" value="1"/>
</dbReference>
<dbReference type="InterPro" id="IPR011527">
    <property type="entry name" value="ABC1_TM_dom"/>
</dbReference>
<feature type="transmembrane region" description="Helical" evidence="10">
    <location>
        <begin position="150"/>
        <end position="171"/>
    </location>
</feature>
<evidence type="ECO:0000256" key="2">
    <source>
        <dbReference type="ARBA" id="ARBA00009726"/>
    </source>
</evidence>
<evidence type="ECO:0000256" key="7">
    <source>
        <dbReference type="ARBA" id="ARBA00022840"/>
    </source>
</evidence>
<evidence type="ECO:0000256" key="8">
    <source>
        <dbReference type="ARBA" id="ARBA00022989"/>
    </source>
</evidence>
<evidence type="ECO:0000256" key="3">
    <source>
        <dbReference type="ARBA" id="ARBA00022448"/>
    </source>
</evidence>
<dbReference type="PANTHER" id="PTHR24223:SF456">
    <property type="entry name" value="MULTIDRUG RESISTANCE-ASSOCIATED PROTEIN LETHAL(2)03659"/>
    <property type="match status" value="1"/>
</dbReference>
<evidence type="ECO:0000256" key="10">
    <source>
        <dbReference type="SAM" id="Phobius"/>
    </source>
</evidence>
<keyword evidence="4 10" id="KW-0812">Transmembrane</keyword>
<evidence type="ECO:0000259" key="11">
    <source>
        <dbReference type="PROSITE" id="PS50929"/>
    </source>
</evidence>
<dbReference type="PANTHER" id="PTHR24223">
    <property type="entry name" value="ATP-BINDING CASSETTE SUB-FAMILY C"/>
    <property type="match status" value="1"/>
</dbReference>
<organism evidence="12 13">
    <name type="scientific">Symbiodinium pilosum</name>
    <name type="common">Dinoflagellate</name>
    <dbReference type="NCBI Taxonomy" id="2952"/>
    <lineage>
        <taxon>Eukaryota</taxon>
        <taxon>Sar</taxon>
        <taxon>Alveolata</taxon>
        <taxon>Dinophyceae</taxon>
        <taxon>Suessiales</taxon>
        <taxon>Symbiodiniaceae</taxon>
        <taxon>Symbiodinium</taxon>
    </lineage>
</organism>
<evidence type="ECO:0000313" key="13">
    <source>
        <dbReference type="Proteomes" id="UP000649617"/>
    </source>
</evidence>
<keyword evidence="9 10" id="KW-0472">Membrane</keyword>
<dbReference type="PROSITE" id="PS50929">
    <property type="entry name" value="ABC_TM1F"/>
    <property type="match status" value="1"/>
</dbReference>
<dbReference type="GO" id="GO:0140359">
    <property type="term" value="F:ABC-type transporter activity"/>
    <property type="evidence" value="ECO:0007669"/>
    <property type="project" value="InterPro"/>
</dbReference>
<accession>A0A812VKR6</accession>